<gene>
    <name evidence="5" type="ORF">SAMN05660710_01227</name>
</gene>
<evidence type="ECO:0000256" key="1">
    <source>
        <dbReference type="ARBA" id="ARBA00005199"/>
    </source>
</evidence>
<dbReference type="EC" id="3.1.3.12" evidence="4"/>
<dbReference type="PANTHER" id="PTHR43768:SF3">
    <property type="entry name" value="TREHALOSE 6-PHOSPHATE PHOSPHATASE"/>
    <property type="match status" value="1"/>
</dbReference>
<dbReference type="CDD" id="cd01627">
    <property type="entry name" value="HAD_TPP"/>
    <property type="match status" value="1"/>
</dbReference>
<dbReference type="UniPathway" id="UPA00299"/>
<dbReference type="InterPro" id="IPR036412">
    <property type="entry name" value="HAD-like_sf"/>
</dbReference>
<comment type="similarity">
    <text evidence="2 4">Belongs to the trehalose phosphatase family.</text>
</comment>
<comment type="function">
    <text evidence="4">Removes the phosphate from trehalose 6-phosphate to produce free trehalose.</text>
</comment>
<dbReference type="STRING" id="336292.SAMN05660710_01227"/>
<comment type="catalytic activity">
    <reaction evidence="4">
        <text>alpha,alpha-trehalose 6-phosphate + H2O = alpha,alpha-trehalose + phosphate</text>
        <dbReference type="Rhea" id="RHEA:23420"/>
        <dbReference type="ChEBI" id="CHEBI:15377"/>
        <dbReference type="ChEBI" id="CHEBI:16551"/>
        <dbReference type="ChEBI" id="CHEBI:43474"/>
        <dbReference type="ChEBI" id="CHEBI:58429"/>
        <dbReference type="EC" id="3.1.3.12"/>
    </reaction>
</comment>
<evidence type="ECO:0000256" key="2">
    <source>
        <dbReference type="ARBA" id="ARBA00008770"/>
    </source>
</evidence>
<evidence type="ECO:0000313" key="6">
    <source>
        <dbReference type="Proteomes" id="UP000199502"/>
    </source>
</evidence>
<dbReference type="GO" id="GO:0005992">
    <property type="term" value="P:trehalose biosynthetic process"/>
    <property type="evidence" value="ECO:0007669"/>
    <property type="project" value="UniProtKB-UniPathway"/>
</dbReference>
<comment type="cofactor">
    <cofactor evidence="4">
        <name>Mg(2+)</name>
        <dbReference type="ChEBI" id="CHEBI:18420"/>
    </cofactor>
</comment>
<organism evidence="5 6">
    <name type="scientific">Paracoccus tibetensis</name>
    <dbReference type="NCBI Taxonomy" id="336292"/>
    <lineage>
        <taxon>Bacteria</taxon>
        <taxon>Pseudomonadati</taxon>
        <taxon>Pseudomonadota</taxon>
        <taxon>Alphaproteobacteria</taxon>
        <taxon>Rhodobacterales</taxon>
        <taxon>Paracoccaceae</taxon>
        <taxon>Paracoccus</taxon>
    </lineage>
</organism>
<evidence type="ECO:0000256" key="4">
    <source>
        <dbReference type="RuleBase" id="RU361117"/>
    </source>
</evidence>
<proteinExistence type="inferred from homology"/>
<evidence type="ECO:0000313" key="5">
    <source>
        <dbReference type="EMBL" id="SCY30213.1"/>
    </source>
</evidence>
<reference evidence="5 6" key="1">
    <citation type="submission" date="2016-10" db="EMBL/GenBank/DDBJ databases">
        <authorList>
            <person name="de Groot N.N."/>
        </authorList>
    </citation>
    <scope>NUCLEOTIDE SEQUENCE [LARGE SCALE GENOMIC DNA]</scope>
    <source>
        <strain evidence="5 6">CGMCC 1.8925</strain>
    </source>
</reference>
<sequence length="240" mass="25583">MTPPPLPQDAALFLDFDGCLVDIAPTPDSVTVSPELAARLDRLHARLDGALALISGRNVEDLRGRFPGFPGVIAGSHGAEMSLKPGRIDAAHGIDFDLLALHRQARELAAPHPAILVEDKPHGVALHYRADPSLRDVVEDAMRQLAGAFPGLELQPAKMAVELRPAGVRKDDALARLMTMPPFVGRMPVYAGDDLTDEPAMAAAQDQGGFAIKVGEGDSVARHRLPDPAALSRWLDEALA</sequence>
<keyword evidence="6" id="KW-1185">Reference proteome</keyword>
<dbReference type="AlphaFoldDB" id="A0A1G5ETB1"/>
<dbReference type="Gene3D" id="3.30.70.1020">
    <property type="entry name" value="Trehalose-6-phosphate phosphatase related protein, domain 2"/>
    <property type="match status" value="1"/>
</dbReference>
<dbReference type="InterPro" id="IPR044651">
    <property type="entry name" value="OTSB-like"/>
</dbReference>
<keyword evidence="3 4" id="KW-0378">Hydrolase</keyword>
<dbReference type="RefSeq" id="WP_090741299.1">
    <property type="nucleotide sequence ID" value="NZ_FMVT01000003.1"/>
</dbReference>
<accession>A0A1G5ETB1</accession>
<dbReference type="OrthoDB" id="9814913at2"/>
<name>A0A1G5ETB1_9RHOB</name>
<dbReference type="EMBL" id="FMVT01000003">
    <property type="protein sequence ID" value="SCY30213.1"/>
    <property type="molecule type" value="Genomic_DNA"/>
</dbReference>
<dbReference type="InterPro" id="IPR003337">
    <property type="entry name" value="Trehalose_PPase"/>
</dbReference>
<dbReference type="GO" id="GO:0046872">
    <property type="term" value="F:metal ion binding"/>
    <property type="evidence" value="ECO:0007669"/>
    <property type="project" value="UniProtKB-KW"/>
</dbReference>
<dbReference type="InterPro" id="IPR006379">
    <property type="entry name" value="HAD-SF_hydro_IIB"/>
</dbReference>
<keyword evidence="4" id="KW-0479">Metal-binding</keyword>
<dbReference type="Gene3D" id="3.40.50.1000">
    <property type="entry name" value="HAD superfamily/HAD-like"/>
    <property type="match status" value="1"/>
</dbReference>
<dbReference type="InterPro" id="IPR023214">
    <property type="entry name" value="HAD_sf"/>
</dbReference>
<dbReference type="Proteomes" id="UP000199502">
    <property type="component" value="Unassembled WGS sequence"/>
</dbReference>
<evidence type="ECO:0000256" key="3">
    <source>
        <dbReference type="ARBA" id="ARBA00022801"/>
    </source>
</evidence>
<protein>
    <recommendedName>
        <fullName evidence="4">Trehalose 6-phosphate phosphatase</fullName>
        <ecNumber evidence="4">3.1.3.12</ecNumber>
    </recommendedName>
</protein>
<dbReference type="PANTHER" id="PTHR43768">
    <property type="entry name" value="TREHALOSE 6-PHOSPHATE PHOSPHATASE"/>
    <property type="match status" value="1"/>
</dbReference>
<dbReference type="NCBIfam" id="TIGR01484">
    <property type="entry name" value="HAD-SF-IIB"/>
    <property type="match status" value="1"/>
</dbReference>
<dbReference type="GO" id="GO:0004805">
    <property type="term" value="F:trehalose-phosphatase activity"/>
    <property type="evidence" value="ECO:0007669"/>
    <property type="project" value="UniProtKB-EC"/>
</dbReference>
<dbReference type="Pfam" id="PF02358">
    <property type="entry name" value="Trehalose_PPase"/>
    <property type="match status" value="1"/>
</dbReference>
<keyword evidence="4" id="KW-0460">Magnesium</keyword>
<comment type="pathway">
    <text evidence="1 4">Glycan biosynthesis; trehalose biosynthesis.</text>
</comment>
<dbReference type="SUPFAM" id="SSF56784">
    <property type="entry name" value="HAD-like"/>
    <property type="match status" value="1"/>
</dbReference>
<dbReference type="NCBIfam" id="TIGR00685">
    <property type="entry name" value="T6PP"/>
    <property type="match status" value="1"/>
</dbReference>